<evidence type="ECO:0000256" key="1">
    <source>
        <dbReference type="SAM" id="MobiDB-lite"/>
    </source>
</evidence>
<feature type="region of interest" description="Disordered" evidence="1">
    <location>
        <begin position="1"/>
        <end position="67"/>
    </location>
</feature>
<organism evidence="2 3">
    <name type="scientific">Macrolepiota fuliginosa MF-IS2</name>
    <dbReference type="NCBI Taxonomy" id="1400762"/>
    <lineage>
        <taxon>Eukaryota</taxon>
        <taxon>Fungi</taxon>
        <taxon>Dikarya</taxon>
        <taxon>Basidiomycota</taxon>
        <taxon>Agaricomycotina</taxon>
        <taxon>Agaricomycetes</taxon>
        <taxon>Agaricomycetidae</taxon>
        <taxon>Agaricales</taxon>
        <taxon>Agaricineae</taxon>
        <taxon>Agaricaceae</taxon>
        <taxon>Macrolepiota</taxon>
    </lineage>
</organism>
<evidence type="ECO:0000313" key="3">
    <source>
        <dbReference type="Proteomes" id="UP000807342"/>
    </source>
</evidence>
<keyword evidence="3" id="KW-1185">Reference proteome</keyword>
<dbReference type="AlphaFoldDB" id="A0A9P5X0E4"/>
<comment type="caution">
    <text evidence="2">The sequence shown here is derived from an EMBL/GenBank/DDBJ whole genome shotgun (WGS) entry which is preliminary data.</text>
</comment>
<feature type="compositionally biased region" description="Pro residues" evidence="1">
    <location>
        <begin position="58"/>
        <end position="67"/>
    </location>
</feature>
<protein>
    <submittedName>
        <fullName evidence="2">Uncharacterized protein</fullName>
    </submittedName>
</protein>
<reference evidence="2" key="1">
    <citation type="submission" date="2020-11" db="EMBL/GenBank/DDBJ databases">
        <authorList>
            <consortium name="DOE Joint Genome Institute"/>
            <person name="Ahrendt S."/>
            <person name="Riley R."/>
            <person name="Andreopoulos W."/>
            <person name="Labutti K."/>
            <person name="Pangilinan J."/>
            <person name="Ruiz-Duenas F.J."/>
            <person name="Barrasa J.M."/>
            <person name="Sanchez-Garcia M."/>
            <person name="Camarero S."/>
            <person name="Miyauchi S."/>
            <person name="Serrano A."/>
            <person name="Linde D."/>
            <person name="Babiker R."/>
            <person name="Drula E."/>
            <person name="Ayuso-Fernandez I."/>
            <person name="Pacheco R."/>
            <person name="Padilla G."/>
            <person name="Ferreira P."/>
            <person name="Barriuso J."/>
            <person name="Kellner H."/>
            <person name="Castanera R."/>
            <person name="Alfaro M."/>
            <person name="Ramirez L."/>
            <person name="Pisabarro A.G."/>
            <person name="Kuo A."/>
            <person name="Tritt A."/>
            <person name="Lipzen A."/>
            <person name="He G."/>
            <person name="Yan M."/>
            <person name="Ng V."/>
            <person name="Cullen D."/>
            <person name="Martin F."/>
            <person name="Rosso M.-N."/>
            <person name="Henrissat B."/>
            <person name="Hibbett D."/>
            <person name="Martinez A.T."/>
            <person name="Grigoriev I.V."/>
        </authorList>
    </citation>
    <scope>NUCLEOTIDE SEQUENCE</scope>
    <source>
        <strain evidence="2">MF-IS2</strain>
    </source>
</reference>
<name>A0A9P5X0E4_9AGAR</name>
<accession>A0A9P5X0E4</accession>
<dbReference type="Proteomes" id="UP000807342">
    <property type="component" value="Unassembled WGS sequence"/>
</dbReference>
<evidence type="ECO:0000313" key="2">
    <source>
        <dbReference type="EMBL" id="KAF9441932.1"/>
    </source>
</evidence>
<gene>
    <name evidence="2" type="ORF">P691DRAFT_765741</name>
</gene>
<proteinExistence type="predicted"/>
<feature type="compositionally biased region" description="Basic and acidic residues" evidence="1">
    <location>
        <begin position="8"/>
        <end position="26"/>
    </location>
</feature>
<sequence length="67" mass="7053">MGGTPVAGDEKSEADSERLVNGDDNKASWPDAPQSATRNPDTHSPPPAFYLSSHLPMSQPPSTGPHI</sequence>
<dbReference type="EMBL" id="MU151742">
    <property type="protein sequence ID" value="KAF9441932.1"/>
    <property type="molecule type" value="Genomic_DNA"/>
</dbReference>